<accession>A0A6V8KS06</accession>
<evidence type="ECO:0000313" key="1">
    <source>
        <dbReference type="EMBL" id="GFJ84616.1"/>
    </source>
</evidence>
<proteinExistence type="predicted"/>
<organism evidence="1 2">
    <name type="scientific">Phytohabitans houttuyneae</name>
    <dbReference type="NCBI Taxonomy" id="1076126"/>
    <lineage>
        <taxon>Bacteria</taxon>
        <taxon>Bacillati</taxon>
        <taxon>Actinomycetota</taxon>
        <taxon>Actinomycetes</taxon>
        <taxon>Micromonosporales</taxon>
        <taxon>Micromonosporaceae</taxon>
    </lineage>
</organism>
<comment type="caution">
    <text evidence="1">The sequence shown here is derived from an EMBL/GenBank/DDBJ whole genome shotgun (WGS) entry which is preliminary data.</text>
</comment>
<protein>
    <submittedName>
        <fullName evidence="1">Uncharacterized protein</fullName>
    </submittedName>
</protein>
<dbReference type="EMBL" id="BLPF01000003">
    <property type="protein sequence ID" value="GFJ84616.1"/>
    <property type="molecule type" value="Genomic_DNA"/>
</dbReference>
<dbReference type="RefSeq" id="WP_173068638.1">
    <property type="nucleotide sequence ID" value="NZ_BAABGO010000004.1"/>
</dbReference>
<reference evidence="1 2" key="1">
    <citation type="submission" date="2020-03" db="EMBL/GenBank/DDBJ databases">
        <title>Whole genome shotgun sequence of Phytohabitans houttuyneae NBRC 108639.</title>
        <authorList>
            <person name="Komaki H."/>
            <person name="Tamura T."/>
        </authorList>
    </citation>
    <scope>NUCLEOTIDE SEQUENCE [LARGE SCALE GENOMIC DNA]</scope>
    <source>
        <strain evidence="1 2">NBRC 108639</strain>
    </source>
</reference>
<gene>
    <name evidence="1" type="ORF">Phou_087960</name>
</gene>
<keyword evidence="2" id="KW-1185">Reference proteome</keyword>
<dbReference type="AlphaFoldDB" id="A0A6V8KS06"/>
<name>A0A6V8KS06_9ACTN</name>
<dbReference type="Proteomes" id="UP000482800">
    <property type="component" value="Unassembled WGS sequence"/>
</dbReference>
<reference evidence="1 2" key="2">
    <citation type="submission" date="2020-03" db="EMBL/GenBank/DDBJ databases">
        <authorList>
            <person name="Ichikawa N."/>
            <person name="Kimura A."/>
            <person name="Kitahashi Y."/>
            <person name="Uohara A."/>
        </authorList>
    </citation>
    <scope>NUCLEOTIDE SEQUENCE [LARGE SCALE GENOMIC DNA]</scope>
    <source>
        <strain evidence="1 2">NBRC 108639</strain>
    </source>
</reference>
<sequence length="110" mass="11067">MLDAVALPAGVLEPQPSGAAGWLFAKQGLLVRAGTAVEVGVAPEAAGDVRIGWGSPGPEGALIRVPACPSGNEWLAFAGGYTVRGPVCVPLVVRAHGRQERARVSVGAAC</sequence>
<evidence type="ECO:0000313" key="2">
    <source>
        <dbReference type="Proteomes" id="UP000482800"/>
    </source>
</evidence>